<dbReference type="PANTHER" id="PTHR40590:SF1">
    <property type="entry name" value="CYTOPLASMIC PROTEIN"/>
    <property type="match status" value="1"/>
</dbReference>
<dbReference type="Pfam" id="PF01963">
    <property type="entry name" value="TraB_PrgY_gumN"/>
    <property type="match status" value="1"/>
</dbReference>
<keyword evidence="2" id="KW-1185">Reference proteome</keyword>
<dbReference type="PANTHER" id="PTHR40590">
    <property type="entry name" value="CYTOPLASMIC PROTEIN-RELATED"/>
    <property type="match status" value="1"/>
</dbReference>
<evidence type="ECO:0000313" key="1">
    <source>
        <dbReference type="EMBL" id="MET1254566.1"/>
    </source>
</evidence>
<sequence length="294" mass="33957">MSKNSIFANSITVIIFLTLFANSSYSSAQTSVWQVSKNNQQIYLGGTIHVLRPQDYPLPKAFKTAFKQSQILTFETDINAFSRPEFIKLMLQSLSYQDERTVESVISKPTYQKLKNYAEKKGLSLNFYRKAKPGMLMSALLMTELKQLGISEEGIDLHYLKQAKKYNKATQFFETPAEQLSFLANMGEGNEDNFYLNLLTDLTNTEQEFAQIIQYWRTGDSEKLAQLMNESMQTQYPKMYQYLLLDRNNNWLPKIEDYFKTSEVEFILVGAAHLVGEDGIINQLKRKGYQVKQL</sequence>
<evidence type="ECO:0000313" key="2">
    <source>
        <dbReference type="Proteomes" id="UP001548189"/>
    </source>
</evidence>
<protein>
    <submittedName>
        <fullName evidence="1">TraB/GumN family protein</fullName>
    </submittedName>
</protein>
<gene>
    <name evidence="1" type="ORF">ABVT43_05450</name>
</gene>
<proteinExistence type="predicted"/>
<dbReference type="InterPro" id="IPR047111">
    <property type="entry name" value="YbaP-like"/>
</dbReference>
<name>A0ABV2BRJ4_9GAMM</name>
<dbReference type="CDD" id="cd14789">
    <property type="entry name" value="Tiki"/>
    <property type="match status" value="1"/>
</dbReference>
<reference evidence="1 2" key="1">
    <citation type="submission" date="2024-06" db="EMBL/GenBank/DDBJ databases">
        <authorList>
            <person name="Li F."/>
        </authorList>
    </citation>
    <scope>NUCLEOTIDE SEQUENCE [LARGE SCALE GENOMIC DNA]</scope>
    <source>
        <strain evidence="1 2">GXAS 311</strain>
    </source>
</reference>
<dbReference type="InterPro" id="IPR002816">
    <property type="entry name" value="TraB/PrgY/GumN_fam"/>
</dbReference>
<dbReference type="EMBL" id="JBEVCJ010000004">
    <property type="protein sequence ID" value="MET1254566.1"/>
    <property type="molecule type" value="Genomic_DNA"/>
</dbReference>
<comment type="caution">
    <text evidence="1">The sequence shown here is derived from an EMBL/GenBank/DDBJ whole genome shotgun (WGS) entry which is preliminary data.</text>
</comment>
<accession>A0ABV2BRJ4</accession>
<dbReference type="Proteomes" id="UP001548189">
    <property type="component" value="Unassembled WGS sequence"/>
</dbReference>
<organism evidence="1 2">
    <name type="scientific">Aliikangiella maris</name>
    <dbReference type="NCBI Taxonomy" id="3162458"/>
    <lineage>
        <taxon>Bacteria</taxon>
        <taxon>Pseudomonadati</taxon>
        <taxon>Pseudomonadota</taxon>
        <taxon>Gammaproteobacteria</taxon>
        <taxon>Oceanospirillales</taxon>
        <taxon>Pleioneaceae</taxon>
        <taxon>Aliikangiella</taxon>
    </lineage>
</organism>